<comment type="caution">
    <text evidence="4">The sequence shown here is derived from an EMBL/GenBank/DDBJ whole genome shotgun (WGS) entry which is preliminary data.</text>
</comment>
<dbReference type="PANTHER" id="PTHR11851:SF49">
    <property type="entry name" value="MITOCHONDRIAL-PROCESSING PEPTIDASE SUBUNIT ALPHA"/>
    <property type="match status" value="1"/>
</dbReference>
<dbReference type="InterPro" id="IPR050361">
    <property type="entry name" value="MPP/UQCRC_Complex"/>
</dbReference>
<protein>
    <recommendedName>
        <fullName evidence="5">Peptidase M16 C-terminal domain-containing protein</fullName>
    </recommendedName>
</protein>
<evidence type="ECO:0000259" key="2">
    <source>
        <dbReference type="Pfam" id="PF00675"/>
    </source>
</evidence>
<dbReference type="EMBL" id="LAZR01001237">
    <property type="protein sequence ID" value="KKN48127.1"/>
    <property type="molecule type" value="Genomic_DNA"/>
</dbReference>
<dbReference type="InterPro" id="IPR011249">
    <property type="entry name" value="Metalloenz_LuxS/M16"/>
</dbReference>
<dbReference type="InterPro" id="IPR007863">
    <property type="entry name" value="Peptidase_M16_C"/>
</dbReference>
<dbReference type="Pfam" id="PF00675">
    <property type="entry name" value="Peptidase_M16"/>
    <property type="match status" value="1"/>
</dbReference>
<feature type="domain" description="Peptidase M16 C-terminal" evidence="3">
    <location>
        <begin position="197"/>
        <end position="368"/>
    </location>
</feature>
<organism evidence="4">
    <name type="scientific">marine sediment metagenome</name>
    <dbReference type="NCBI Taxonomy" id="412755"/>
    <lineage>
        <taxon>unclassified sequences</taxon>
        <taxon>metagenomes</taxon>
        <taxon>ecological metagenomes</taxon>
    </lineage>
</organism>
<evidence type="ECO:0000256" key="1">
    <source>
        <dbReference type="ARBA" id="ARBA00007261"/>
    </source>
</evidence>
<accession>A0A0F9REU1</accession>
<dbReference type="GO" id="GO:0046872">
    <property type="term" value="F:metal ion binding"/>
    <property type="evidence" value="ECO:0007669"/>
    <property type="project" value="InterPro"/>
</dbReference>
<dbReference type="Pfam" id="PF05193">
    <property type="entry name" value="Peptidase_M16_C"/>
    <property type="match status" value="1"/>
</dbReference>
<feature type="domain" description="Peptidase M16 N-terminal" evidence="2">
    <location>
        <begin position="49"/>
        <end position="189"/>
    </location>
</feature>
<evidence type="ECO:0008006" key="5">
    <source>
        <dbReference type="Google" id="ProtNLM"/>
    </source>
</evidence>
<dbReference type="Gene3D" id="3.30.830.10">
    <property type="entry name" value="Metalloenzyme, LuxS/M16 peptidase-like"/>
    <property type="match status" value="2"/>
</dbReference>
<dbReference type="InterPro" id="IPR011765">
    <property type="entry name" value="Pept_M16_N"/>
</dbReference>
<sequence>MTVRKVYLKLVALMGLWTLALLPIFSSQTPFLSRNLPEEEFLSNGLKLIYQKDTSSAITVFQILIKGGQAVEPEEKSGLAYLTTRLTLEIPDQKKVRDLMNQASRVSMTSRGDYSLINIACLSEHIEETLRVTTKIMLKPLFSGLRIKGTKKMMNYQRNTQEDDPANVAHKIYLERLFAKKGYGRAVLGSEESLKAIKKKEVKNFYDSYFRAENMVVAVISDLEKAPLIKILDEYFAKLPSGKPAESKPNSVTIPEERQILIEKDTKQFFISLGFPLPKITRKNFALASIVENLLGKGVGSRLWDLRYIEKLAYNVNAQATQMKDGGILEAYLETDKEKKEVALEALKKVLSSLFEKGITEEELEVTKINAKASFMRENETKVIRAGNLASFEALSLGYNFLSGFFLELDAIGLDEINTYIKDILNPEKRVEVVIGPKD</sequence>
<dbReference type="SUPFAM" id="SSF63411">
    <property type="entry name" value="LuxS/MPP-like metallohydrolase"/>
    <property type="match status" value="2"/>
</dbReference>
<evidence type="ECO:0000259" key="3">
    <source>
        <dbReference type="Pfam" id="PF05193"/>
    </source>
</evidence>
<comment type="similarity">
    <text evidence="1">Belongs to the peptidase M16 family.</text>
</comment>
<evidence type="ECO:0000313" key="4">
    <source>
        <dbReference type="EMBL" id="KKN48127.1"/>
    </source>
</evidence>
<dbReference type="AlphaFoldDB" id="A0A0F9REU1"/>
<dbReference type="PANTHER" id="PTHR11851">
    <property type="entry name" value="METALLOPROTEASE"/>
    <property type="match status" value="1"/>
</dbReference>
<proteinExistence type="inferred from homology"/>
<reference evidence="4" key="1">
    <citation type="journal article" date="2015" name="Nature">
        <title>Complex archaea that bridge the gap between prokaryotes and eukaryotes.</title>
        <authorList>
            <person name="Spang A."/>
            <person name="Saw J.H."/>
            <person name="Jorgensen S.L."/>
            <person name="Zaremba-Niedzwiedzka K."/>
            <person name="Martijn J."/>
            <person name="Lind A.E."/>
            <person name="van Eijk R."/>
            <person name="Schleper C."/>
            <person name="Guy L."/>
            <person name="Ettema T.J."/>
        </authorList>
    </citation>
    <scope>NUCLEOTIDE SEQUENCE</scope>
</reference>
<gene>
    <name evidence="4" type="ORF">LCGC14_0656040</name>
</gene>
<name>A0A0F9REU1_9ZZZZ</name>